<dbReference type="Proteomes" id="UP000236370">
    <property type="component" value="Unassembled WGS sequence"/>
</dbReference>
<dbReference type="InterPro" id="IPR052970">
    <property type="entry name" value="Inner_ear_hair_cell_LOXHD"/>
</dbReference>
<evidence type="ECO:0000259" key="2">
    <source>
        <dbReference type="PROSITE" id="PS50095"/>
    </source>
</evidence>
<dbReference type="InterPro" id="IPR001024">
    <property type="entry name" value="PLAT/LH2_dom"/>
</dbReference>
<accession>A0A2J8MMQ5</accession>
<dbReference type="SUPFAM" id="SSF49723">
    <property type="entry name" value="Lipase/lipooxygenase domain (PLAT/LH2 domain)"/>
    <property type="match status" value="1"/>
</dbReference>
<comment type="caution">
    <text evidence="3">The sequence shown here is derived from an EMBL/GenBank/DDBJ whole genome shotgun (WGS) entry which is preliminary data.</text>
</comment>
<sequence length="57" mass="6367">MGFLDQVRSCPTKVLYEMTVWTGDVVGGGTDSNIFMTLYGINGSTEEMQLDKKKARF</sequence>
<name>A0A2J8MMQ5_PANTR</name>
<comment type="caution">
    <text evidence="1">Lacks conserved residue(s) required for the propagation of feature annotation.</text>
</comment>
<dbReference type="InterPro" id="IPR036392">
    <property type="entry name" value="PLAT/LH2_dom_sf"/>
</dbReference>
<proteinExistence type="predicted"/>
<evidence type="ECO:0000313" key="3">
    <source>
        <dbReference type="EMBL" id="PNI60815.1"/>
    </source>
</evidence>
<dbReference type="EMBL" id="NBAG03000251">
    <property type="protein sequence ID" value="PNI60815.1"/>
    <property type="molecule type" value="Genomic_DNA"/>
</dbReference>
<dbReference type="PROSITE" id="PS50095">
    <property type="entry name" value="PLAT"/>
    <property type="match status" value="1"/>
</dbReference>
<evidence type="ECO:0000313" key="4">
    <source>
        <dbReference type="Proteomes" id="UP000236370"/>
    </source>
</evidence>
<dbReference type="AlphaFoldDB" id="A0A2J8MMQ5"/>
<evidence type="ECO:0000256" key="1">
    <source>
        <dbReference type="PROSITE-ProRule" id="PRU00152"/>
    </source>
</evidence>
<dbReference type="Gene3D" id="2.40.180.10">
    <property type="entry name" value="Catalase core domain"/>
    <property type="match status" value="1"/>
</dbReference>
<dbReference type="PANTHER" id="PTHR45901">
    <property type="entry name" value="PROTEIN CBG12474"/>
    <property type="match status" value="1"/>
</dbReference>
<feature type="non-terminal residue" evidence="3">
    <location>
        <position position="57"/>
    </location>
</feature>
<protein>
    <submittedName>
        <fullName evidence="3">LOXHD1 isoform 11</fullName>
    </submittedName>
</protein>
<feature type="domain" description="PLAT" evidence="2">
    <location>
        <begin position="14"/>
        <end position="57"/>
    </location>
</feature>
<gene>
    <name evidence="3" type="ORF">CK820_G0019517</name>
</gene>
<dbReference type="PANTHER" id="PTHR45901:SF3">
    <property type="entry name" value="LIPOXYGENASE HOMOLOGY DOMAIN-CONTAINING PROTEIN 1"/>
    <property type="match status" value="1"/>
</dbReference>
<organism evidence="3 4">
    <name type="scientific">Pan troglodytes</name>
    <name type="common">Chimpanzee</name>
    <dbReference type="NCBI Taxonomy" id="9598"/>
    <lineage>
        <taxon>Eukaryota</taxon>
        <taxon>Metazoa</taxon>
        <taxon>Chordata</taxon>
        <taxon>Craniata</taxon>
        <taxon>Vertebrata</taxon>
        <taxon>Euteleostomi</taxon>
        <taxon>Mammalia</taxon>
        <taxon>Eutheria</taxon>
        <taxon>Euarchontoglires</taxon>
        <taxon>Primates</taxon>
        <taxon>Haplorrhini</taxon>
        <taxon>Catarrhini</taxon>
        <taxon>Hominidae</taxon>
        <taxon>Pan</taxon>
    </lineage>
</organism>
<reference evidence="3 4" key="1">
    <citation type="submission" date="2017-12" db="EMBL/GenBank/DDBJ databases">
        <title>High-resolution comparative analysis of great ape genomes.</title>
        <authorList>
            <person name="Pollen A."/>
            <person name="Hastie A."/>
            <person name="Hormozdiari F."/>
            <person name="Dougherty M."/>
            <person name="Liu R."/>
            <person name="Chaisson M."/>
            <person name="Hoppe E."/>
            <person name="Hill C."/>
            <person name="Pang A."/>
            <person name="Hillier L."/>
            <person name="Baker C."/>
            <person name="Armstrong J."/>
            <person name="Shendure J."/>
            <person name="Paten B."/>
            <person name="Wilson R."/>
            <person name="Chao H."/>
            <person name="Schneider V."/>
            <person name="Ventura M."/>
            <person name="Kronenberg Z."/>
            <person name="Murali S."/>
            <person name="Gordon D."/>
            <person name="Cantsilieris S."/>
            <person name="Munson K."/>
            <person name="Nelson B."/>
            <person name="Raja A."/>
            <person name="Underwood J."/>
            <person name="Diekhans M."/>
            <person name="Fiddes I."/>
            <person name="Haussler D."/>
            <person name="Eichler E."/>
        </authorList>
    </citation>
    <scope>NUCLEOTIDE SEQUENCE [LARGE SCALE GENOMIC DNA]</scope>
    <source>
        <strain evidence="3">Yerkes chimp pedigree #C0471</strain>
    </source>
</reference>